<proteinExistence type="predicted"/>
<name>A0A4C1SZR5_EUMVA</name>
<organism evidence="2 3">
    <name type="scientific">Eumeta variegata</name>
    <name type="common">Bagworm moth</name>
    <name type="synonym">Eumeta japonica</name>
    <dbReference type="NCBI Taxonomy" id="151549"/>
    <lineage>
        <taxon>Eukaryota</taxon>
        <taxon>Metazoa</taxon>
        <taxon>Ecdysozoa</taxon>
        <taxon>Arthropoda</taxon>
        <taxon>Hexapoda</taxon>
        <taxon>Insecta</taxon>
        <taxon>Pterygota</taxon>
        <taxon>Neoptera</taxon>
        <taxon>Endopterygota</taxon>
        <taxon>Lepidoptera</taxon>
        <taxon>Glossata</taxon>
        <taxon>Ditrysia</taxon>
        <taxon>Tineoidea</taxon>
        <taxon>Psychidae</taxon>
        <taxon>Oiketicinae</taxon>
        <taxon>Eumeta</taxon>
    </lineage>
</organism>
<sequence>MDSRESSWILRPFSTCVDIFKDEDVLAKVEFLGLRENNSLKVDFQNDKLGTFWRKAAAEYPIIADRALKCGATGRGRRERCERCGGQLDGRGYNDSGAGGDSAARTLECGRQHSPDKCRYRNLNCDRCGATGTLSNTDTDENELFYMKVDGKDDKPCACETVRSLGFITARSEQRAPARAAAACPAVPGRPPLLGRSWMLAIAPVFTTAVQFVPTRTRCLLHIERDRNRKSLIILCVVIIINIIIVNRKCILRVRCKTSTDAQSWSKPQWPPRVKISHRRPTRWRYYDGWLRRAVVTHYGERRARAPSGRRRRAALTAHATTPTNRASQLDTETLAIFHVWVGEHGSGADALSCLPLSSDTLAKRVSGDGNFRTKAARADGRDAPEIPRYVYSLHGINSGRIQLARHASRAPKIWHSREITDNLTEVGRRTHEGNSRTGLVQRGAAVARGAASRRLTFATG</sequence>
<accession>A0A4C1SZR5</accession>
<evidence type="ECO:0000313" key="3">
    <source>
        <dbReference type="Proteomes" id="UP000299102"/>
    </source>
</evidence>
<evidence type="ECO:0000313" key="2">
    <source>
        <dbReference type="EMBL" id="GBP07466.1"/>
    </source>
</evidence>
<gene>
    <name evidence="2" type="ORF">EVAR_100225_1</name>
</gene>
<reference evidence="2 3" key="1">
    <citation type="journal article" date="2019" name="Commun. Biol.">
        <title>The bagworm genome reveals a unique fibroin gene that provides high tensile strength.</title>
        <authorList>
            <person name="Kono N."/>
            <person name="Nakamura H."/>
            <person name="Ohtoshi R."/>
            <person name="Tomita M."/>
            <person name="Numata K."/>
            <person name="Arakawa K."/>
        </authorList>
    </citation>
    <scope>NUCLEOTIDE SEQUENCE [LARGE SCALE GENOMIC DNA]</scope>
</reference>
<dbReference type="EMBL" id="BGZK01004187">
    <property type="protein sequence ID" value="GBP07466.1"/>
    <property type="molecule type" value="Genomic_DNA"/>
</dbReference>
<feature type="region of interest" description="Disordered" evidence="1">
    <location>
        <begin position="302"/>
        <end position="325"/>
    </location>
</feature>
<evidence type="ECO:0000256" key="1">
    <source>
        <dbReference type="SAM" id="MobiDB-lite"/>
    </source>
</evidence>
<comment type="caution">
    <text evidence="2">The sequence shown here is derived from an EMBL/GenBank/DDBJ whole genome shotgun (WGS) entry which is preliminary data.</text>
</comment>
<feature type="compositionally biased region" description="Low complexity" evidence="1">
    <location>
        <begin position="315"/>
        <end position="324"/>
    </location>
</feature>
<dbReference type="Proteomes" id="UP000299102">
    <property type="component" value="Unassembled WGS sequence"/>
</dbReference>
<protein>
    <submittedName>
        <fullName evidence="2">Uncharacterized protein</fullName>
    </submittedName>
</protein>
<dbReference type="OrthoDB" id="1101576at2759"/>
<dbReference type="AlphaFoldDB" id="A0A4C1SZR5"/>
<keyword evidence="3" id="KW-1185">Reference proteome</keyword>